<keyword evidence="1" id="KW-0812">Transmembrane</keyword>
<keyword evidence="4" id="KW-1185">Reference proteome</keyword>
<name>A0A1K9ZK06_9GAMM</name>
<evidence type="ECO:0000256" key="1">
    <source>
        <dbReference type="SAM" id="Phobius"/>
    </source>
</evidence>
<dbReference type="InterPro" id="IPR043148">
    <property type="entry name" value="TagF_C"/>
</dbReference>
<reference evidence="2 4" key="2">
    <citation type="submission" date="2016-11" db="EMBL/GenBank/DDBJ databases">
        <authorList>
            <person name="Klemetsen T."/>
        </authorList>
    </citation>
    <scope>NUCLEOTIDE SEQUENCE [LARGE SCALE GENOMIC DNA]</scope>
    <source>
        <strain evidence="2">MT 2528</strain>
    </source>
</reference>
<evidence type="ECO:0000313" key="4">
    <source>
        <dbReference type="Proteomes" id="UP000182660"/>
    </source>
</evidence>
<feature type="transmembrane region" description="Helical" evidence="1">
    <location>
        <begin position="109"/>
        <end position="128"/>
    </location>
</feature>
<evidence type="ECO:0000313" key="3">
    <source>
        <dbReference type="EMBL" id="SGY98785.1"/>
    </source>
</evidence>
<protein>
    <submittedName>
        <fullName evidence="3">Uncharacterized protein</fullName>
    </submittedName>
</protein>
<dbReference type="RefSeq" id="WP_045111755.1">
    <property type="nucleotide sequence ID" value="NZ_CAWQZC010000063.1"/>
</dbReference>
<evidence type="ECO:0000313" key="5">
    <source>
        <dbReference type="Proteomes" id="UP000183794"/>
    </source>
</evidence>
<dbReference type="OrthoDB" id="7284833at2"/>
<organism evidence="3 5">
    <name type="scientific">Moritella viscosa</name>
    <dbReference type="NCBI Taxonomy" id="80854"/>
    <lineage>
        <taxon>Bacteria</taxon>
        <taxon>Pseudomonadati</taxon>
        <taxon>Pseudomonadota</taxon>
        <taxon>Gammaproteobacteria</taxon>
        <taxon>Alteromonadales</taxon>
        <taxon>Moritellaceae</taxon>
        <taxon>Moritella</taxon>
    </lineage>
</organism>
<sequence>MKFKKRIFNFNYSDANFAWSSSELNRVGNFELFLSRKKIGLFKRLLLFFYKLCRAFELNFSDKDEKLKDKKMVYYGSVNQKKALEHLLWRDDCVSCSEQLNSDIKVSLFSAYIFSFVLSPFFILYCFKRNDRYLLDSLKYNLDGYLLSIGIYISWYIRLKKNKPTLVVMSNDHNPINRTLMYACNDLSIKTLYVQHAPAVKGFPQLDFSYAFLEGQHAYQTYRIFERCKVTLVGSNINDLIKSNKIGCLIGISTGLISQVDEINDLVLELKRKYKIILRPHPADHRMSEWKNLALKNKIEYSNPCAQKPIEYLNNISILVGPMSGLLLEAAIKKVPSFCFNGSSSVPDWYSLLDNNVCIKIKNAAELFEILAEHPLKSLEDNAYEAAKFYYEITPNKSYMEVVNEKINEIF</sequence>
<feature type="transmembrane region" description="Helical" evidence="1">
    <location>
        <begin position="140"/>
        <end position="157"/>
    </location>
</feature>
<dbReference type="AlphaFoldDB" id="A0A1K9ZK06"/>
<dbReference type="Proteomes" id="UP000182660">
    <property type="component" value="Unassembled WGS sequence"/>
</dbReference>
<dbReference type="EMBL" id="FPLJ01000048">
    <property type="protein sequence ID" value="SGY90289.1"/>
    <property type="molecule type" value="Genomic_DNA"/>
</dbReference>
<dbReference type="Proteomes" id="UP000183794">
    <property type="component" value="Unassembled WGS sequence"/>
</dbReference>
<reference evidence="3 5" key="1">
    <citation type="submission" date="2016-11" db="EMBL/GenBank/DDBJ databases">
        <authorList>
            <person name="Jaros S."/>
            <person name="Januszkiewicz K."/>
            <person name="Wedrychowicz H."/>
        </authorList>
    </citation>
    <scope>NUCLEOTIDE SEQUENCE [LARGE SCALE GENOMIC DNA]</scope>
    <source>
        <strain evidence="3">NVI 5450</strain>
    </source>
</reference>
<accession>A0A1K9ZK06</accession>
<dbReference type="EMBL" id="FPLD01000057">
    <property type="protein sequence ID" value="SGY98785.1"/>
    <property type="molecule type" value="Genomic_DNA"/>
</dbReference>
<dbReference type="GeneID" id="61295792"/>
<evidence type="ECO:0000313" key="2">
    <source>
        <dbReference type="EMBL" id="SGY90289.1"/>
    </source>
</evidence>
<gene>
    <name evidence="2" type="ORF">MT2528_1892</name>
    <name evidence="3" type="ORF">NVI5450_2114</name>
</gene>
<keyword evidence="1" id="KW-0472">Membrane</keyword>
<dbReference type="Gene3D" id="3.40.50.12580">
    <property type="match status" value="1"/>
</dbReference>
<keyword evidence="1" id="KW-1133">Transmembrane helix</keyword>
<dbReference type="SUPFAM" id="SSF53756">
    <property type="entry name" value="UDP-Glycosyltransferase/glycogen phosphorylase"/>
    <property type="match status" value="1"/>
</dbReference>
<proteinExistence type="predicted"/>